<accession>A0ABS9Q8K7</accession>
<sequence length="131" mass="14973">MPFLPKMRVARPSDNLEALLQFYKQGLGFEVLARFDDHDGFDGIILGHPNAPYHLEFTKAHGEVVGRAPSQDHLLVFYLPEQSTWTDAVNTMKLAGFDPVPSFNPYWDKVGLTFQDPDGYRVVFQCAEWNR</sequence>
<reference evidence="2 3" key="1">
    <citation type="submission" date="2022-02" db="EMBL/GenBank/DDBJ databases">
        <title>Draft genome sequence of Mezorhizobium retamae strain IRAMC:0171 isolated from Retama raetam nodules.</title>
        <authorList>
            <person name="Bengaied R."/>
            <person name="Sbissi I."/>
            <person name="Huber K."/>
            <person name="Ghodbane F."/>
            <person name="Nouioui I."/>
            <person name="Tarhouni M."/>
            <person name="Gtari M."/>
        </authorList>
    </citation>
    <scope>NUCLEOTIDE SEQUENCE [LARGE SCALE GENOMIC DNA]</scope>
    <source>
        <strain evidence="2 3">IRAMC:0171</strain>
    </source>
</reference>
<evidence type="ECO:0000313" key="3">
    <source>
        <dbReference type="Proteomes" id="UP001201701"/>
    </source>
</evidence>
<evidence type="ECO:0000259" key="1">
    <source>
        <dbReference type="PROSITE" id="PS51819"/>
    </source>
</evidence>
<dbReference type="RefSeq" id="WP_239361634.1">
    <property type="nucleotide sequence ID" value="NZ_JAKREW010000001.1"/>
</dbReference>
<proteinExistence type="predicted"/>
<comment type="caution">
    <text evidence="2">The sequence shown here is derived from an EMBL/GenBank/DDBJ whole genome shotgun (WGS) entry which is preliminary data.</text>
</comment>
<gene>
    <name evidence="2" type="ORF">L4923_01750</name>
</gene>
<feature type="domain" description="VOC" evidence="1">
    <location>
        <begin position="5"/>
        <end position="127"/>
    </location>
</feature>
<dbReference type="PROSITE" id="PS51819">
    <property type="entry name" value="VOC"/>
    <property type="match status" value="1"/>
</dbReference>
<dbReference type="InterPro" id="IPR058998">
    <property type="entry name" value="YycE-like_N"/>
</dbReference>
<dbReference type="InterPro" id="IPR037523">
    <property type="entry name" value="VOC_core"/>
</dbReference>
<evidence type="ECO:0000313" key="2">
    <source>
        <dbReference type="EMBL" id="MCG7503737.1"/>
    </source>
</evidence>
<keyword evidence="3" id="KW-1185">Reference proteome</keyword>
<dbReference type="EMBL" id="JAKREW010000001">
    <property type="protein sequence ID" value="MCG7503737.1"/>
    <property type="molecule type" value="Genomic_DNA"/>
</dbReference>
<dbReference type="Proteomes" id="UP001201701">
    <property type="component" value="Unassembled WGS sequence"/>
</dbReference>
<protein>
    <submittedName>
        <fullName evidence="2">VOC family protein</fullName>
    </submittedName>
</protein>
<dbReference type="SUPFAM" id="SSF54593">
    <property type="entry name" value="Glyoxalase/Bleomycin resistance protein/Dihydroxybiphenyl dioxygenase"/>
    <property type="match status" value="1"/>
</dbReference>
<dbReference type="InterPro" id="IPR029068">
    <property type="entry name" value="Glyas_Bleomycin-R_OHBP_Dase"/>
</dbReference>
<dbReference type="Pfam" id="PF22658">
    <property type="entry name" value="YycE-like_N"/>
    <property type="match status" value="1"/>
</dbReference>
<organism evidence="2 3">
    <name type="scientific">Mesorhizobium retamae</name>
    <dbReference type="NCBI Taxonomy" id="2912854"/>
    <lineage>
        <taxon>Bacteria</taxon>
        <taxon>Pseudomonadati</taxon>
        <taxon>Pseudomonadota</taxon>
        <taxon>Alphaproteobacteria</taxon>
        <taxon>Hyphomicrobiales</taxon>
        <taxon>Phyllobacteriaceae</taxon>
        <taxon>Mesorhizobium</taxon>
    </lineage>
</organism>
<dbReference type="InterPro" id="IPR058997">
    <property type="entry name" value="YycE-like_C"/>
</dbReference>
<dbReference type="Gene3D" id="3.10.180.10">
    <property type="entry name" value="2,3-Dihydroxybiphenyl 1,2-Dioxygenase, domain 1"/>
    <property type="match status" value="1"/>
</dbReference>
<name>A0ABS9Q8K7_9HYPH</name>
<dbReference type="Pfam" id="PF22659">
    <property type="entry name" value="YycE-like_C"/>
    <property type="match status" value="1"/>
</dbReference>
<dbReference type="CDD" id="cd06587">
    <property type="entry name" value="VOC"/>
    <property type="match status" value="1"/>
</dbReference>